<dbReference type="PANTHER" id="PTHR43685">
    <property type="entry name" value="GLYCOSYLTRANSFERASE"/>
    <property type="match status" value="1"/>
</dbReference>
<reference evidence="2 3" key="1">
    <citation type="submission" date="2020-04" db="EMBL/GenBank/DDBJ databases">
        <title>Salinimonas sp. HHU 13199.</title>
        <authorList>
            <person name="Cui X."/>
            <person name="Zhang D."/>
        </authorList>
    </citation>
    <scope>NUCLEOTIDE SEQUENCE [LARGE SCALE GENOMIC DNA]</scope>
    <source>
        <strain evidence="2 3">HHU 13199</strain>
    </source>
</reference>
<comment type="caution">
    <text evidence="2">The sequence shown here is derived from an EMBL/GenBank/DDBJ whole genome shotgun (WGS) entry which is preliminary data.</text>
</comment>
<dbReference type="CDD" id="cd00761">
    <property type="entry name" value="Glyco_tranf_GTA_type"/>
    <property type="match status" value="1"/>
</dbReference>
<evidence type="ECO:0000259" key="1">
    <source>
        <dbReference type="Pfam" id="PF00535"/>
    </source>
</evidence>
<dbReference type="Proteomes" id="UP000624419">
    <property type="component" value="Unassembled WGS sequence"/>
</dbReference>
<dbReference type="SUPFAM" id="SSF53448">
    <property type="entry name" value="Nucleotide-diphospho-sugar transferases"/>
    <property type="match status" value="1"/>
</dbReference>
<dbReference type="InterPro" id="IPR050834">
    <property type="entry name" value="Glycosyltransf_2"/>
</dbReference>
<name>A0ABR8LKB9_9ALTE</name>
<dbReference type="InterPro" id="IPR001173">
    <property type="entry name" value="Glyco_trans_2-like"/>
</dbReference>
<feature type="domain" description="Glycosyltransferase 2-like" evidence="1">
    <location>
        <begin position="3"/>
        <end position="162"/>
    </location>
</feature>
<gene>
    <name evidence="2" type="ORF">HHX48_12875</name>
</gene>
<protein>
    <submittedName>
        <fullName evidence="2">Glycosyltransferase</fullName>
    </submittedName>
</protein>
<dbReference type="EMBL" id="JABBXD010000007">
    <property type="protein sequence ID" value="MBD3586634.1"/>
    <property type="molecule type" value="Genomic_DNA"/>
</dbReference>
<sequence>MISIIVCTYNRAPALLQCLKSFEALNFDDQWELIVVDNNSSDATAQVIEEFAQQASFPVVYKKEEAQGLGNARNAGIAQASYDIIAFTDDDCYPAADYLEQIASAFNDEQLGFAGGRVLLHDPDDLPVTIKLSETPEFYTPGQVMRPGAIHGANFMFRREALVAAQGFDALFGAGAAFPCEDVDTVAECLRLGWKGQYIPSIVVSHDHGRKTQDELEKLRYGYDIGRGAYYAKRAFKCKTQKLRYLKFWFFKIRKQPLHKTKVEINSAIRYLLAARQHNQRKLDNE</sequence>
<proteinExistence type="predicted"/>
<dbReference type="PANTHER" id="PTHR43685:SF2">
    <property type="entry name" value="GLYCOSYLTRANSFERASE 2-LIKE DOMAIN-CONTAINING PROTEIN"/>
    <property type="match status" value="1"/>
</dbReference>
<dbReference type="InterPro" id="IPR029044">
    <property type="entry name" value="Nucleotide-diphossugar_trans"/>
</dbReference>
<dbReference type="Pfam" id="PF00535">
    <property type="entry name" value="Glycos_transf_2"/>
    <property type="match status" value="1"/>
</dbReference>
<keyword evidence="3" id="KW-1185">Reference proteome</keyword>
<organism evidence="2 3">
    <name type="scientific">Salinimonas profundi</name>
    <dbReference type="NCBI Taxonomy" id="2729140"/>
    <lineage>
        <taxon>Bacteria</taxon>
        <taxon>Pseudomonadati</taxon>
        <taxon>Pseudomonadota</taxon>
        <taxon>Gammaproteobacteria</taxon>
        <taxon>Alteromonadales</taxon>
        <taxon>Alteromonadaceae</taxon>
        <taxon>Alteromonas/Salinimonas group</taxon>
        <taxon>Salinimonas</taxon>
    </lineage>
</organism>
<evidence type="ECO:0000313" key="2">
    <source>
        <dbReference type="EMBL" id="MBD3586634.1"/>
    </source>
</evidence>
<dbReference type="RefSeq" id="WP_191025740.1">
    <property type="nucleotide sequence ID" value="NZ_JABBXD010000007.1"/>
</dbReference>
<evidence type="ECO:0000313" key="3">
    <source>
        <dbReference type="Proteomes" id="UP000624419"/>
    </source>
</evidence>
<dbReference type="Gene3D" id="3.90.550.10">
    <property type="entry name" value="Spore Coat Polysaccharide Biosynthesis Protein SpsA, Chain A"/>
    <property type="match status" value="1"/>
</dbReference>
<accession>A0ABR8LKB9</accession>